<gene>
    <name evidence="3" type="ORF">VFPBJ_11346</name>
</gene>
<keyword evidence="2" id="KW-0732">Signal</keyword>
<dbReference type="EMBL" id="LSBH01000020">
    <property type="protein sequence ID" value="OAQ63748.1"/>
    <property type="molecule type" value="Genomic_DNA"/>
</dbReference>
<dbReference type="Proteomes" id="UP000078240">
    <property type="component" value="Unassembled WGS sequence"/>
</dbReference>
<feature type="compositionally biased region" description="Basic and acidic residues" evidence="1">
    <location>
        <begin position="171"/>
        <end position="189"/>
    </location>
</feature>
<proteinExistence type="predicted"/>
<evidence type="ECO:0000256" key="1">
    <source>
        <dbReference type="SAM" id="MobiDB-lite"/>
    </source>
</evidence>
<reference evidence="3 4" key="1">
    <citation type="submission" date="2016-01" db="EMBL/GenBank/DDBJ databases">
        <title>Biosynthesis of antibiotic leucinostatins and their inhibition on Phytophthora in bio-control Purpureocillium lilacinum.</title>
        <authorList>
            <person name="Wang G."/>
            <person name="Liu Z."/>
            <person name="Lin R."/>
            <person name="Li E."/>
            <person name="Mao Z."/>
            <person name="Ling J."/>
            <person name="Yin W."/>
            <person name="Xie B."/>
        </authorList>
    </citation>
    <scope>NUCLEOTIDE SEQUENCE [LARGE SCALE GENOMIC DNA]</scope>
    <source>
        <strain evidence="3">PLBJ-1</strain>
    </source>
</reference>
<evidence type="ECO:0000313" key="4">
    <source>
        <dbReference type="Proteomes" id="UP000078240"/>
    </source>
</evidence>
<evidence type="ECO:0000313" key="3">
    <source>
        <dbReference type="EMBL" id="OAQ63748.1"/>
    </source>
</evidence>
<comment type="caution">
    <text evidence="3">The sequence shown here is derived from an EMBL/GenBank/DDBJ whole genome shotgun (WGS) entry which is preliminary data.</text>
</comment>
<name>A0A179FEG9_PURLI</name>
<feature type="chain" id="PRO_5008101580" description="Secreted protein" evidence="2">
    <location>
        <begin position="21"/>
        <end position="189"/>
    </location>
</feature>
<feature type="region of interest" description="Disordered" evidence="1">
    <location>
        <begin position="165"/>
        <end position="189"/>
    </location>
</feature>
<evidence type="ECO:0008006" key="5">
    <source>
        <dbReference type="Google" id="ProtNLM"/>
    </source>
</evidence>
<evidence type="ECO:0000256" key="2">
    <source>
        <dbReference type="SAM" id="SignalP"/>
    </source>
</evidence>
<sequence>MRITIITLALVCRLATTATAKETPSTKTRKELYILTARQLEAAMEGAYKRHGLFYTCEREPEQRTVLCTRYHGENKGPMFQDTLTRACGGIDGCTTCWEVNKPAAAFRCRQTKRHGEWATYMPKECYGKNGIAPICREIYDRCVPPQPADMACLERGYGELIEKYSNTKIEPPKRNKHRSDSKSKSSAP</sequence>
<accession>A0A179FEG9</accession>
<protein>
    <recommendedName>
        <fullName evidence="5">Secreted protein</fullName>
    </recommendedName>
</protein>
<feature type="signal peptide" evidence="2">
    <location>
        <begin position="1"/>
        <end position="20"/>
    </location>
</feature>
<dbReference type="AlphaFoldDB" id="A0A179FEG9"/>
<organism evidence="3 4">
    <name type="scientific">Purpureocillium lilacinum</name>
    <name type="common">Paecilomyces lilacinus</name>
    <dbReference type="NCBI Taxonomy" id="33203"/>
    <lineage>
        <taxon>Eukaryota</taxon>
        <taxon>Fungi</taxon>
        <taxon>Dikarya</taxon>
        <taxon>Ascomycota</taxon>
        <taxon>Pezizomycotina</taxon>
        <taxon>Sordariomycetes</taxon>
        <taxon>Hypocreomycetidae</taxon>
        <taxon>Hypocreales</taxon>
        <taxon>Ophiocordycipitaceae</taxon>
        <taxon>Purpureocillium</taxon>
    </lineage>
</organism>